<evidence type="ECO:0000313" key="3">
    <source>
        <dbReference type="Proteomes" id="UP000824890"/>
    </source>
</evidence>
<protein>
    <submittedName>
        <fullName evidence="2">Uncharacterized protein</fullName>
    </submittedName>
</protein>
<accession>A0ABQ7ZP31</accession>
<feature type="non-terminal residue" evidence="2">
    <location>
        <position position="490"/>
    </location>
</feature>
<keyword evidence="3" id="KW-1185">Reference proteome</keyword>
<name>A0ABQ7ZP31_BRANA</name>
<feature type="region of interest" description="Disordered" evidence="1">
    <location>
        <begin position="318"/>
        <end position="338"/>
    </location>
</feature>
<dbReference type="Proteomes" id="UP000824890">
    <property type="component" value="Unassembled WGS sequence"/>
</dbReference>
<evidence type="ECO:0000313" key="2">
    <source>
        <dbReference type="EMBL" id="KAH0881878.1"/>
    </source>
</evidence>
<evidence type="ECO:0000256" key="1">
    <source>
        <dbReference type="SAM" id="MobiDB-lite"/>
    </source>
</evidence>
<gene>
    <name evidence="2" type="ORF">HID58_057974</name>
</gene>
<sequence length="490" mass="51879">MHSAPTSSPLFSSTLSLQASMESGIIPPPPSSSSEIQSISCGLAVESLPPAPTSSSTMTSASSSTMTASPLTTSLAMEVASNESPDFVQAQSSSSSLALVDTSLSSPVSINPPSSSPVLTSSTLTFASSSSMNSTAVSSDVKNTISELQSSIVSETNITLVSSHPEECNVTFSQQTLSLENGMQEPPKFVATLGAWAKPLLFKHPATPSEPSTPRDYDPAIVGNQLAALWPSLNDEILNKKPKSSHQTRTLQLPVEKLPPPELNADGKVRFPWAARLSAQSRNLYRAVTPTYRLDGTPQISILSKVLKLGPENKDEYIIGKDPKTAKSSPTANPMKPKVKANLPISTAESDTVVTQGTKVLKDQNIVETRQQLLVVDHGVSANHSYCSGFDQETCNTLSGIRSPSSHSQHEEPANTLIFVTIPSPLVDSQSTPTHSQIMETSPSNITKNAVLGSSDVGAFVTSPVHCAFESPSHFTVLGDVDEDEIEPSI</sequence>
<comment type="caution">
    <text evidence="2">The sequence shown here is derived from an EMBL/GenBank/DDBJ whole genome shotgun (WGS) entry which is preliminary data.</text>
</comment>
<organism evidence="2 3">
    <name type="scientific">Brassica napus</name>
    <name type="common">Rape</name>
    <dbReference type="NCBI Taxonomy" id="3708"/>
    <lineage>
        <taxon>Eukaryota</taxon>
        <taxon>Viridiplantae</taxon>
        <taxon>Streptophyta</taxon>
        <taxon>Embryophyta</taxon>
        <taxon>Tracheophyta</taxon>
        <taxon>Spermatophyta</taxon>
        <taxon>Magnoliopsida</taxon>
        <taxon>eudicotyledons</taxon>
        <taxon>Gunneridae</taxon>
        <taxon>Pentapetalae</taxon>
        <taxon>rosids</taxon>
        <taxon>malvids</taxon>
        <taxon>Brassicales</taxon>
        <taxon>Brassicaceae</taxon>
        <taxon>Brassiceae</taxon>
        <taxon>Brassica</taxon>
    </lineage>
</organism>
<reference evidence="2 3" key="1">
    <citation type="submission" date="2021-05" db="EMBL/GenBank/DDBJ databases">
        <title>Genome Assembly of Synthetic Allotetraploid Brassica napus Reveals Homoeologous Exchanges between Subgenomes.</title>
        <authorList>
            <person name="Davis J.T."/>
        </authorList>
    </citation>
    <scope>NUCLEOTIDE SEQUENCE [LARGE SCALE GENOMIC DNA]</scope>
    <source>
        <strain evidence="3">cv. Da-Ae</strain>
        <tissue evidence="2">Seedling</tissue>
    </source>
</reference>
<proteinExistence type="predicted"/>
<dbReference type="EMBL" id="JAGKQM010000014">
    <property type="protein sequence ID" value="KAH0881878.1"/>
    <property type="molecule type" value="Genomic_DNA"/>
</dbReference>